<keyword evidence="5" id="KW-0378">Hydrolase</keyword>
<dbReference type="GO" id="GO:0005983">
    <property type="term" value="P:starch catabolic process"/>
    <property type="evidence" value="ECO:0000318"/>
    <property type="project" value="GO_Central"/>
</dbReference>
<dbReference type="InterPro" id="IPR001554">
    <property type="entry name" value="Glyco_hydro_14"/>
</dbReference>
<evidence type="ECO:0000256" key="1">
    <source>
        <dbReference type="ARBA" id="ARBA00005652"/>
    </source>
</evidence>
<evidence type="ECO:0000313" key="7">
    <source>
        <dbReference type="Proteomes" id="UP000030748"/>
    </source>
</evidence>
<comment type="similarity">
    <text evidence="1 5">Belongs to the glycosyl hydrolase 14 family.</text>
</comment>
<evidence type="ECO:0000256" key="4">
    <source>
        <dbReference type="PIRSR" id="PIRSR601554-1"/>
    </source>
</evidence>
<dbReference type="AlphaFoldDB" id="A0A022QZT9"/>
<keyword evidence="2 5" id="KW-0119">Carbohydrate metabolism</keyword>
<dbReference type="Pfam" id="PF01373">
    <property type="entry name" value="Glyco_hydro_14"/>
    <property type="match status" value="1"/>
</dbReference>
<evidence type="ECO:0000313" key="6">
    <source>
        <dbReference type="EMBL" id="EYU33496.1"/>
    </source>
</evidence>
<dbReference type="GO" id="GO:0016161">
    <property type="term" value="F:beta-amylase activity"/>
    <property type="evidence" value="ECO:0000318"/>
    <property type="project" value="GO_Central"/>
</dbReference>
<keyword evidence="7" id="KW-1185">Reference proteome</keyword>
<evidence type="ECO:0000256" key="2">
    <source>
        <dbReference type="ARBA" id="ARBA00023277"/>
    </source>
</evidence>
<organism evidence="6 7">
    <name type="scientific">Erythranthe guttata</name>
    <name type="common">Yellow monkey flower</name>
    <name type="synonym">Mimulus guttatus</name>
    <dbReference type="NCBI Taxonomy" id="4155"/>
    <lineage>
        <taxon>Eukaryota</taxon>
        <taxon>Viridiplantae</taxon>
        <taxon>Streptophyta</taxon>
        <taxon>Embryophyta</taxon>
        <taxon>Tracheophyta</taxon>
        <taxon>Spermatophyta</taxon>
        <taxon>Magnoliopsida</taxon>
        <taxon>eudicotyledons</taxon>
        <taxon>Gunneridae</taxon>
        <taxon>Pentapetalae</taxon>
        <taxon>asterids</taxon>
        <taxon>lamiids</taxon>
        <taxon>Lamiales</taxon>
        <taxon>Phrymaceae</taxon>
        <taxon>Erythranthe</taxon>
    </lineage>
</organism>
<reference evidence="6 7" key="1">
    <citation type="journal article" date="2013" name="Proc. Natl. Acad. Sci. U.S.A.">
        <title>Fine-scale variation in meiotic recombination in Mimulus inferred from population shotgun sequencing.</title>
        <authorList>
            <person name="Hellsten U."/>
            <person name="Wright K.M."/>
            <person name="Jenkins J."/>
            <person name="Shu S."/>
            <person name="Yuan Y."/>
            <person name="Wessler S.R."/>
            <person name="Schmutz J."/>
            <person name="Willis J.H."/>
            <person name="Rokhsar D.S."/>
        </authorList>
    </citation>
    <scope>NUCLEOTIDE SEQUENCE [LARGE SCALE GENOMIC DNA]</scope>
    <source>
        <strain evidence="7">cv. DUN x IM62</strain>
    </source>
</reference>
<accession>A0A022QZT9</accession>
<gene>
    <name evidence="6" type="ORF">MIMGU_mgv1a004577mg</name>
</gene>
<dbReference type="EMBL" id="KI630762">
    <property type="protein sequence ID" value="EYU33496.1"/>
    <property type="molecule type" value="Genomic_DNA"/>
</dbReference>
<evidence type="ECO:0000256" key="3">
    <source>
        <dbReference type="ARBA" id="ARBA00023326"/>
    </source>
</evidence>
<feature type="active site" description="Proton donor" evidence="4">
    <location>
        <position position="246"/>
    </location>
</feature>
<dbReference type="STRING" id="4155.A0A022QZT9"/>
<dbReference type="SUPFAM" id="SSF51445">
    <property type="entry name" value="(Trans)glycosidases"/>
    <property type="match status" value="1"/>
</dbReference>
<dbReference type="PRINTS" id="PR00750">
    <property type="entry name" value="BETAAMYLASE"/>
</dbReference>
<dbReference type="Proteomes" id="UP000030748">
    <property type="component" value="Unassembled WGS sequence"/>
</dbReference>
<dbReference type="OrthoDB" id="1660156at2759"/>
<evidence type="ECO:0000256" key="5">
    <source>
        <dbReference type="RuleBase" id="RU000509"/>
    </source>
</evidence>
<protein>
    <recommendedName>
        <fullName evidence="5">Beta-amylase</fullName>
        <ecNumber evidence="5">3.2.1.2</ecNumber>
    </recommendedName>
</protein>
<dbReference type="eggNOG" id="ENOG502QSJZ">
    <property type="taxonomic scope" value="Eukaryota"/>
</dbReference>
<keyword evidence="3 5" id="KW-0624">Polysaccharide degradation</keyword>
<comment type="catalytic activity">
    <reaction evidence="5">
        <text>Hydrolysis of (1-&gt;4)-alpha-D-glucosidic linkages in polysaccharides so as to remove successive maltose units from the non-reducing ends of the chains.</text>
        <dbReference type="EC" id="3.2.1.2"/>
    </reaction>
</comment>
<proteinExistence type="inferred from homology"/>
<dbReference type="EC" id="3.2.1.2" evidence="5"/>
<dbReference type="PhylomeDB" id="A0A022QZT9"/>
<dbReference type="Gene3D" id="3.20.20.80">
    <property type="entry name" value="Glycosidases"/>
    <property type="match status" value="1"/>
</dbReference>
<dbReference type="OMA" id="TEVQIGM"/>
<keyword evidence="5" id="KW-0326">Glycosidase</keyword>
<dbReference type="KEGG" id="egt:105962359"/>
<dbReference type="PANTHER" id="PTHR31352:SF7">
    <property type="entry name" value="BETA-AMYLASE"/>
    <property type="match status" value="1"/>
</dbReference>
<feature type="active site" description="Proton acceptor" evidence="4">
    <location>
        <position position="426"/>
    </location>
</feature>
<sequence>MAIASPSAPNFCCTTRSESTHRRLWSQQVSSRAGSKRVSIRPGISSRLNASSDGELVYELNYNSQRRRRGAFPVYVTLPADAVGPTAQTMSRKRAMAQSFRALAAAGVEGVVMEVWWGLVEREFPRSYNWRGYLEIVEMAKRFGLKVRAVMAFHQFGSGSDDPFWIPLPLWVLEEMDKDPDVSYADRFGRRNMEYISLGCDVLPILHGRSPIQAYSDLMRNFRDTFRPFLGGIITGIQVGLGPGGELRYPSCPTHKLTWAWRTLELGEFQCYDKYMLASLNKCAHEIGMREWLNVGPIATTTSPMQNPENTPDGEFFLGWYSRMLLLHGERICREAETIFRGKKVNMSGKLGGAHPLTSGYYSTAARDGYTPIIRMFGRYGFTVCCACFEMQDSDKRRINPSSRPEGLVEQIVLAARICDVPLEGENGSTNLDGGSFEQVVKMSKFYSDGLDNPSFSFNFVRMDRNLFESRNWASFTKFVRQISTISMFGAGSDFNGGGNMSSSPSATAAFAGAVLAAH</sequence>
<name>A0A022QZT9_ERYGU</name>
<dbReference type="PANTHER" id="PTHR31352">
    <property type="entry name" value="BETA-AMYLASE 1, CHLOROPLASTIC"/>
    <property type="match status" value="1"/>
</dbReference>
<dbReference type="InterPro" id="IPR017853">
    <property type="entry name" value="GH"/>
</dbReference>